<evidence type="ECO:0000256" key="3">
    <source>
        <dbReference type="ARBA" id="ARBA00022478"/>
    </source>
</evidence>
<evidence type="ECO:0000256" key="6">
    <source>
        <dbReference type="ARBA" id="ARBA00023163"/>
    </source>
</evidence>
<dbReference type="InterPro" id="IPR002092">
    <property type="entry name" value="DNA-dir_Rpol_phage-type"/>
</dbReference>
<dbReference type="GO" id="GO:0006390">
    <property type="term" value="P:mitochondrial transcription"/>
    <property type="evidence" value="ECO:0007669"/>
    <property type="project" value="TreeGrafter"/>
</dbReference>
<organism evidence="8 9">
    <name type="scientific">Paramuricea clavata</name>
    <name type="common">Red gorgonian</name>
    <name type="synonym">Violescent sea-whip</name>
    <dbReference type="NCBI Taxonomy" id="317549"/>
    <lineage>
        <taxon>Eukaryota</taxon>
        <taxon>Metazoa</taxon>
        <taxon>Cnidaria</taxon>
        <taxon>Anthozoa</taxon>
        <taxon>Octocorallia</taxon>
        <taxon>Malacalcyonacea</taxon>
        <taxon>Plexauridae</taxon>
        <taxon>Paramuricea</taxon>
    </lineage>
</organism>
<dbReference type="Pfam" id="PF00940">
    <property type="entry name" value="RNA_pol"/>
    <property type="match status" value="1"/>
</dbReference>
<evidence type="ECO:0000313" key="9">
    <source>
        <dbReference type="Proteomes" id="UP001152795"/>
    </source>
</evidence>
<dbReference type="GO" id="GO:0001018">
    <property type="term" value="F:mitochondrial promoter sequence-specific DNA binding"/>
    <property type="evidence" value="ECO:0007669"/>
    <property type="project" value="TreeGrafter"/>
</dbReference>
<dbReference type="SUPFAM" id="SSF56672">
    <property type="entry name" value="DNA/RNA polymerases"/>
    <property type="match status" value="1"/>
</dbReference>
<proteinExistence type="inferred from homology"/>
<dbReference type="EMBL" id="CACRXK020021805">
    <property type="protein sequence ID" value="CAB4036221.1"/>
    <property type="molecule type" value="Genomic_DNA"/>
</dbReference>
<dbReference type="GO" id="GO:0003899">
    <property type="term" value="F:DNA-directed RNA polymerase activity"/>
    <property type="evidence" value="ECO:0007669"/>
    <property type="project" value="UniProtKB-EC"/>
</dbReference>
<dbReference type="InterPro" id="IPR046950">
    <property type="entry name" value="DNA-dir_Rpol_C_phage-type"/>
</dbReference>
<evidence type="ECO:0000313" key="8">
    <source>
        <dbReference type="EMBL" id="CAB4036221.1"/>
    </source>
</evidence>
<dbReference type="Proteomes" id="UP001152795">
    <property type="component" value="Unassembled WGS sequence"/>
</dbReference>
<gene>
    <name evidence="8" type="ORF">PACLA_8A062200</name>
</gene>
<dbReference type="PANTHER" id="PTHR10102:SF0">
    <property type="entry name" value="DNA-DIRECTED RNA POLYMERASE, MITOCHONDRIAL"/>
    <property type="match status" value="1"/>
</dbReference>
<evidence type="ECO:0000256" key="1">
    <source>
        <dbReference type="ARBA" id="ARBA00009493"/>
    </source>
</evidence>
<keyword evidence="4" id="KW-0808">Transferase</keyword>
<dbReference type="InterPro" id="IPR043502">
    <property type="entry name" value="DNA/RNA_pol_sf"/>
</dbReference>
<comment type="similarity">
    <text evidence="1">Belongs to the phage and mitochondrial RNA polymerase family.</text>
</comment>
<dbReference type="PANTHER" id="PTHR10102">
    <property type="entry name" value="DNA-DIRECTED RNA POLYMERASE, MITOCHONDRIAL"/>
    <property type="match status" value="1"/>
</dbReference>
<evidence type="ECO:0000256" key="4">
    <source>
        <dbReference type="ARBA" id="ARBA00022679"/>
    </source>
</evidence>
<keyword evidence="3" id="KW-0240">DNA-directed RNA polymerase</keyword>
<accession>A0A6S7JYJ9</accession>
<evidence type="ECO:0000256" key="2">
    <source>
        <dbReference type="ARBA" id="ARBA00012418"/>
    </source>
</evidence>
<reference evidence="8" key="1">
    <citation type="submission" date="2020-04" db="EMBL/GenBank/DDBJ databases">
        <authorList>
            <person name="Alioto T."/>
            <person name="Alioto T."/>
            <person name="Gomez Garrido J."/>
        </authorList>
    </citation>
    <scope>NUCLEOTIDE SEQUENCE</scope>
    <source>
        <strain evidence="8">A484AB</strain>
    </source>
</reference>
<dbReference type="GO" id="GO:0034245">
    <property type="term" value="C:mitochondrial DNA-directed RNA polymerase complex"/>
    <property type="evidence" value="ECO:0007669"/>
    <property type="project" value="TreeGrafter"/>
</dbReference>
<dbReference type="AlphaFoldDB" id="A0A6S7JYJ9"/>
<comment type="caution">
    <text evidence="8">The sequence shown here is derived from an EMBL/GenBank/DDBJ whole genome shotgun (WGS) entry which is preliminary data.</text>
</comment>
<keyword evidence="9" id="KW-1185">Reference proteome</keyword>
<dbReference type="Gene3D" id="1.10.150.20">
    <property type="entry name" value="5' to 3' exonuclease, C-terminal subdomain"/>
    <property type="match status" value="1"/>
</dbReference>
<protein>
    <recommendedName>
        <fullName evidence="2">DNA-directed RNA polymerase</fullName>
        <ecNumber evidence="2">2.7.7.6</ecNumber>
    </recommendedName>
</protein>
<comment type="catalytic activity">
    <reaction evidence="7">
        <text>RNA(n) + a ribonucleoside 5'-triphosphate = RNA(n+1) + diphosphate</text>
        <dbReference type="Rhea" id="RHEA:21248"/>
        <dbReference type="Rhea" id="RHEA-COMP:14527"/>
        <dbReference type="Rhea" id="RHEA-COMP:17342"/>
        <dbReference type="ChEBI" id="CHEBI:33019"/>
        <dbReference type="ChEBI" id="CHEBI:61557"/>
        <dbReference type="ChEBI" id="CHEBI:140395"/>
        <dbReference type="EC" id="2.7.7.6"/>
    </reaction>
</comment>
<dbReference type="Gene3D" id="1.10.287.280">
    <property type="match status" value="1"/>
</dbReference>
<evidence type="ECO:0000256" key="5">
    <source>
        <dbReference type="ARBA" id="ARBA00022695"/>
    </source>
</evidence>
<evidence type="ECO:0000256" key="7">
    <source>
        <dbReference type="ARBA" id="ARBA00048552"/>
    </source>
</evidence>
<dbReference type="EC" id="2.7.7.6" evidence="2"/>
<name>A0A6S7JYJ9_PARCT</name>
<keyword evidence="6" id="KW-0804">Transcription</keyword>
<sequence>MIQVVNNDHEFSKYINDAYKEMPEVYACVNKLQSVPLRVNKKIFEILNTAVTKNIRLECLPDFNFDEYRNSKQQQYDVYQTRLKTTDHDARYFYLLSDFMDANKARALSISRAVKLAKKYLNEPEFYNTMMCDFRGRMYTSSELSFMQHDCTRAMLEFSKGKKLKTKLGVEAFKIHGANLAGKSKESYSDRLKFIDTNEKNILEVVKDPIENKWWIDVAKEKSWQFLAFCFEYKNYKELGTKHISHLPIQIDATASLLQHISMITKDKELAEKTNLIKNEKPYDIYTEILEEAEAILHNEYHEEHAVESEFVYSEQHKKYIKVPTNKFYAGVWSTVKLTRDLIKQAVIGTVFGGGKHTLKTYIFKEF</sequence>
<keyword evidence="5" id="KW-0548">Nucleotidyltransferase</keyword>